<dbReference type="AlphaFoldDB" id="X0KWX4"/>
<dbReference type="Proteomes" id="UP000030701">
    <property type="component" value="Unassembled WGS sequence"/>
</dbReference>
<sequence>MRTQIRSSYNGKAWTPTTNPGRFISRGLSKDQKLPEWIRQRVCQTCVFLVTVCSEETLSCRAYQCCVYGSTTPAVADGTNP</sequence>
<dbReference type="HOGENOM" id="CLU_2573970_0_0_1"/>
<gene>
    <name evidence="1" type="ORF">FOTG_18365</name>
</gene>
<accession>X0KWX4</accession>
<reference evidence="1" key="2">
    <citation type="submission" date="2012-05" db="EMBL/GenBank/DDBJ databases">
        <title>The Genome Annotation of Fusarium oxysporum Cotton.</title>
        <authorList>
            <consortium name="The Broad Institute Genomics Platform"/>
            <person name="Ma L.-J."/>
            <person name="Corby-Kistler H."/>
            <person name="Broz K."/>
            <person name="Gale L.R."/>
            <person name="Jonkers W."/>
            <person name="O'Donnell K."/>
            <person name="Ploetz R."/>
            <person name="Steinberg C."/>
            <person name="Schwartz D.C."/>
            <person name="VanEtten H."/>
            <person name="Zhou S."/>
            <person name="Young S.K."/>
            <person name="Zeng Q."/>
            <person name="Gargeya S."/>
            <person name="Fitzgerald M."/>
            <person name="Abouelleil A."/>
            <person name="Alvarado L."/>
            <person name="Chapman S.B."/>
            <person name="Gainer-Dewar J."/>
            <person name="Goldberg J."/>
            <person name="Griggs A."/>
            <person name="Gujja S."/>
            <person name="Hansen M."/>
            <person name="Howarth C."/>
            <person name="Imamovic A."/>
            <person name="Ireland A."/>
            <person name="Larimer J."/>
            <person name="McCowan C."/>
            <person name="Murphy C."/>
            <person name="Pearson M."/>
            <person name="Poon T.W."/>
            <person name="Priest M."/>
            <person name="Roberts A."/>
            <person name="Saif S."/>
            <person name="Shea T."/>
            <person name="Sykes S."/>
            <person name="Wortman J."/>
            <person name="Nusbaum C."/>
            <person name="Birren B."/>
        </authorList>
    </citation>
    <scope>NUCLEOTIDE SEQUENCE</scope>
    <source>
        <strain evidence="1">25433</strain>
    </source>
</reference>
<dbReference type="EMBL" id="JH658172">
    <property type="protein sequence ID" value="EXM13181.1"/>
    <property type="molecule type" value="Genomic_DNA"/>
</dbReference>
<evidence type="ECO:0000313" key="1">
    <source>
        <dbReference type="EMBL" id="EXM13181.1"/>
    </source>
</evidence>
<name>X0KWX4_FUSOX</name>
<reference evidence="1" key="1">
    <citation type="submission" date="2011-11" db="EMBL/GenBank/DDBJ databases">
        <title>The Genome Sequence of Fusarium oxysporum Cotton.</title>
        <authorList>
            <consortium name="The Broad Institute Genome Sequencing Platform"/>
            <person name="Ma L.-J."/>
            <person name="Gale L.R."/>
            <person name="Schwartz D.C."/>
            <person name="Zhou S."/>
            <person name="Corby-Kistler H."/>
            <person name="Young S.K."/>
            <person name="Zeng Q."/>
            <person name="Gargeya S."/>
            <person name="Fitzgerald M."/>
            <person name="Haas B."/>
            <person name="Abouelleil A."/>
            <person name="Alvarado L."/>
            <person name="Arachchi H.M."/>
            <person name="Berlin A."/>
            <person name="Brown A."/>
            <person name="Chapman S.B."/>
            <person name="Chen Z."/>
            <person name="Dunbar C."/>
            <person name="Freedman E."/>
            <person name="Gearin G."/>
            <person name="Goldberg J."/>
            <person name="Griggs A."/>
            <person name="Gujja S."/>
            <person name="Heiman D."/>
            <person name="Howarth C."/>
            <person name="Larson L."/>
            <person name="Lui A."/>
            <person name="MacDonald P.J.P."/>
            <person name="Montmayeur A."/>
            <person name="Murphy C."/>
            <person name="Neiman D."/>
            <person name="Pearson M."/>
            <person name="Priest M."/>
            <person name="Roberts A."/>
            <person name="Saif S."/>
            <person name="Shea T."/>
            <person name="Shenoy N."/>
            <person name="Sisk P."/>
            <person name="Stolte C."/>
            <person name="Sykes S."/>
            <person name="Wortman J."/>
            <person name="Nusbaum C."/>
            <person name="Birren B."/>
        </authorList>
    </citation>
    <scope>NUCLEOTIDE SEQUENCE [LARGE SCALE GENOMIC DNA]</scope>
    <source>
        <strain evidence="1">25433</strain>
    </source>
</reference>
<organism evidence="1">
    <name type="scientific">Fusarium oxysporum f. sp. vasinfectum 25433</name>
    <dbReference type="NCBI Taxonomy" id="1089449"/>
    <lineage>
        <taxon>Eukaryota</taxon>
        <taxon>Fungi</taxon>
        <taxon>Dikarya</taxon>
        <taxon>Ascomycota</taxon>
        <taxon>Pezizomycotina</taxon>
        <taxon>Sordariomycetes</taxon>
        <taxon>Hypocreomycetidae</taxon>
        <taxon>Hypocreales</taxon>
        <taxon>Nectriaceae</taxon>
        <taxon>Fusarium</taxon>
        <taxon>Fusarium oxysporum species complex</taxon>
    </lineage>
</organism>
<protein>
    <submittedName>
        <fullName evidence="1">Uncharacterized protein</fullName>
    </submittedName>
</protein>
<proteinExistence type="predicted"/>